<evidence type="ECO:0000313" key="3">
    <source>
        <dbReference type="Proteomes" id="UP001189429"/>
    </source>
</evidence>
<proteinExistence type="predicted"/>
<protein>
    <submittedName>
        <fullName evidence="2">Uncharacterized protein</fullName>
    </submittedName>
</protein>
<comment type="caution">
    <text evidence="2">The sequence shown here is derived from an EMBL/GenBank/DDBJ whole genome shotgun (WGS) entry which is preliminary data.</text>
</comment>
<accession>A0ABN9XJC8</accession>
<dbReference type="Proteomes" id="UP001189429">
    <property type="component" value="Unassembled WGS sequence"/>
</dbReference>
<gene>
    <name evidence="2" type="ORF">PCOR1329_LOCUS77171</name>
</gene>
<reference evidence="2" key="1">
    <citation type="submission" date="2023-10" db="EMBL/GenBank/DDBJ databases">
        <authorList>
            <person name="Chen Y."/>
            <person name="Shah S."/>
            <person name="Dougan E. K."/>
            <person name="Thang M."/>
            <person name="Chan C."/>
        </authorList>
    </citation>
    <scope>NUCLEOTIDE SEQUENCE [LARGE SCALE GENOMIC DNA]</scope>
</reference>
<dbReference type="EMBL" id="CAUYUJ010020654">
    <property type="protein sequence ID" value="CAK0899726.1"/>
    <property type="molecule type" value="Genomic_DNA"/>
</dbReference>
<evidence type="ECO:0000256" key="1">
    <source>
        <dbReference type="SAM" id="MobiDB-lite"/>
    </source>
</evidence>
<name>A0ABN9XJC8_9DINO</name>
<sequence>MPKVRGRGSGICRSFGEAPGPTAGPAQSRGAAPRPKRAMLVRCLRGARGESSRWCACEQLPADDLRASLEKRAGSWRERHAMLSPPRLYATGLHSSHAVCKVDHLGCRIEPPRSYEGEDRKEAVVDEKGGLENTEKGRVWRGARCGTASLRVVRAGNLAAGSSSEALPGAHGTQLTCMLD</sequence>
<keyword evidence="3" id="KW-1185">Reference proteome</keyword>
<evidence type="ECO:0000313" key="2">
    <source>
        <dbReference type="EMBL" id="CAK0899726.1"/>
    </source>
</evidence>
<organism evidence="2 3">
    <name type="scientific">Prorocentrum cordatum</name>
    <dbReference type="NCBI Taxonomy" id="2364126"/>
    <lineage>
        <taxon>Eukaryota</taxon>
        <taxon>Sar</taxon>
        <taxon>Alveolata</taxon>
        <taxon>Dinophyceae</taxon>
        <taxon>Prorocentrales</taxon>
        <taxon>Prorocentraceae</taxon>
        <taxon>Prorocentrum</taxon>
    </lineage>
</organism>
<feature type="region of interest" description="Disordered" evidence="1">
    <location>
        <begin position="1"/>
        <end position="35"/>
    </location>
</feature>